<protein>
    <submittedName>
        <fullName evidence="1">Uncharacterized protein</fullName>
    </submittedName>
</protein>
<organism evidence="1">
    <name type="scientific">Klebsiella phage vB_Kpn2-P2</name>
    <dbReference type="NCBI Taxonomy" id="3230849"/>
    <lineage>
        <taxon>Viruses</taxon>
    </lineage>
</organism>
<accession>A0AAU8EGW7</accession>
<evidence type="ECO:0000313" key="1">
    <source>
        <dbReference type="EMBL" id="XCG96886.1"/>
    </source>
</evidence>
<proteinExistence type="predicted"/>
<name>A0AAU8EGW7_9VIRU</name>
<dbReference type="EMBL" id="PP848851">
    <property type="protein sequence ID" value="XCG96886.1"/>
    <property type="molecule type" value="Genomic_DNA"/>
</dbReference>
<gene>
    <name evidence="1" type="ORF">vBKpn2P2_38</name>
</gene>
<sequence length="57" mass="6420">MATKRQIVNARSRAIAAYSMRQNGYTTNEIALALGYQPHQVKSAVQRGERLNSLKEE</sequence>
<reference evidence="1" key="1">
    <citation type="submission" date="2024-05" db="EMBL/GenBank/DDBJ databases">
        <authorList>
            <person name="Ferriol-Gonzalez C."/>
            <person name="Concha-Eloko R."/>
            <person name="Bernabeu-Gimeno M."/>
            <person name="Fernandez-Cuenca F."/>
            <person name="Canada-Garcia J.E."/>
            <person name="Garcia-Cobos S."/>
            <person name="Sanjuan R."/>
            <person name="Domingo-Calap P."/>
        </authorList>
    </citation>
    <scope>NUCLEOTIDE SEQUENCE</scope>
</reference>